<dbReference type="PROSITE" id="PS50949">
    <property type="entry name" value="HTH_GNTR"/>
    <property type="match status" value="1"/>
</dbReference>
<keyword evidence="2" id="KW-0238">DNA-binding</keyword>
<name>A0ABW5RSI7_9BACI</name>
<accession>A0ABW5RSI7</accession>
<gene>
    <name evidence="5" type="ORF">ACFSUL_11600</name>
</gene>
<evidence type="ECO:0000256" key="1">
    <source>
        <dbReference type="ARBA" id="ARBA00023015"/>
    </source>
</evidence>
<evidence type="ECO:0000259" key="4">
    <source>
        <dbReference type="PROSITE" id="PS50949"/>
    </source>
</evidence>
<keyword evidence="3" id="KW-0804">Transcription</keyword>
<dbReference type="Proteomes" id="UP001597506">
    <property type="component" value="Unassembled WGS sequence"/>
</dbReference>
<dbReference type="InterPro" id="IPR036388">
    <property type="entry name" value="WH-like_DNA-bd_sf"/>
</dbReference>
<evidence type="ECO:0000313" key="5">
    <source>
        <dbReference type="EMBL" id="MFD2681390.1"/>
    </source>
</evidence>
<dbReference type="InterPro" id="IPR036390">
    <property type="entry name" value="WH_DNA-bd_sf"/>
</dbReference>
<dbReference type="RefSeq" id="WP_377935567.1">
    <property type="nucleotide sequence ID" value="NZ_JBHUMF010000030.1"/>
</dbReference>
<dbReference type="SUPFAM" id="SSF46785">
    <property type="entry name" value="Winged helix' DNA-binding domain"/>
    <property type="match status" value="1"/>
</dbReference>
<dbReference type="Gene3D" id="1.10.10.10">
    <property type="entry name" value="Winged helix-like DNA-binding domain superfamily/Winged helix DNA-binding domain"/>
    <property type="match status" value="1"/>
</dbReference>
<evidence type="ECO:0000256" key="3">
    <source>
        <dbReference type="ARBA" id="ARBA00023163"/>
    </source>
</evidence>
<evidence type="ECO:0000313" key="6">
    <source>
        <dbReference type="Proteomes" id="UP001597506"/>
    </source>
</evidence>
<dbReference type="EMBL" id="JBHUMF010000030">
    <property type="protein sequence ID" value="MFD2681390.1"/>
    <property type="molecule type" value="Genomic_DNA"/>
</dbReference>
<dbReference type="Pfam" id="PF00392">
    <property type="entry name" value="GntR"/>
    <property type="match status" value="1"/>
</dbReference>
<reference evidence="6" key="1">
    <citation type="journal article" date="2019" name="Int. J. Syst. Evol. Microbiol.">
        <title>The Global Catalogue of Microorganisms (GCM) 10K type strain sequencing project: providing services to taxonomists for standard genome sequencing and annotation.</title>
        <authorList>
            <consortium name="The Broad Institute Genomics Platform"/>
            <consortium name="The Broad Institute Genome Sequencing Center for Infectious Disease"/>
            <person name="Wu L."/>
            <person name="Ma J."/>
        </authorList>
    </citation>
    <scope>NUCLEOTIDE SEQUENCE [LARGE SCALE GENOMIC DNA]</scope>
    <source>
        <strain evidence="6">KCTC 3913</strain>
    </source>
</reference>
<organism evidence="5 6">
    <name type="scientific">Bacillus seohaeanensis</name>
    <dbReference type="NCBI Taxonomy" id="284580"/>
    <lineage>
        <taxon>Bacteria</taxon>
        <taxon>Bacillati</taxon>
        <taxon>Bacillota</taxon>
        <taxon>Bacilli</taxon>
        <taxon>Bacillales</taxon>
        <taxon>Bacillaceae</taxon>
        <taxon>Bacillus</taxon>
    </lineage>
</organism>
<dbReference type="InterPro" id="IPR000524">
    <property type="entry name" value="Tscrpt_reg_HTH_GntR"/>
</dbReference>
<dbReference type="PANTHER" id="PTHR38445:SF6">
    <property type="entry name" value="GNTR-FAMILY TRANSCRIPTIONAL REGULATOR"/>
    <property type="match status" value="1"/>
</dbReference>
<sequence length="125" mass="14576">MTEEYTASKPIYMQIADKVIYRIVRKDLLPGDKLPSVREMAIQSGVNPNTIQRTYSELERMEIVETRRGQGTFVTEERNTLNVLNEKVQYEVIEGFVKTMKDLGITKEEMIRGIEKYFSEEEGMM</sequence>
<evidence type="ECO:0000256" key="2">
    <source>
        <dbReference type="ARBA" id="ARBA00023125"/>
    </source>
</evidence>
<dbReference type="SMART" id="SM00345">
    <property type="entry name" value="HTH_GNTR"/>
    <property type="match status" value="1"/>
</dbReference>
<feature type="domain" description="HTH gntR-type" evidence="4">
    <location>
        <begin position="9"/>
        <end position="77"/>
    </location>
</feature>
<keyword evidence="6" id="KW-1185">Reference proteome</keyword>
<dbReference type="PANTHER" id="PTHR38445">
    <property type="entry name" value="HTH-TYPE TRANSCRIPTIONAL REPRESSOR YTRA"/>
    <property type="match status" value="1"/>
</dbReference>
<proteinExistence type="predicted"/>
<protein>
    <submittedName>
        <fullName evidence="5">GntR family transcriptional regulator</fullName>
    </submittedName>
</protein>
<comment type="caution">
    <text evidence="5">The sequence shown here is derived from an EMBL/GenBank/DDBJ whole genome shotgun (WGS) entry which is preliminary data.</text>
</comment>
<dbReference type="CDD" id="cd07377">
    <property type="entry name" value="WHTH_GntR"/>
    <property type="match status" value="1"/>
</dbReference>
<keyword evidence="1" id="KW-0805">Transcription regulation</keyword>